<evidence type="ECO:0000313" key="3">
    <source>
        <dbReference type="Proteomes" id="UP000777002"/>
    </source>
</evidence>
<keyword evidence="1" id="KW-0812">Transmembrane</keyword>
<sequence>MYLEKLGLAYLFIVLATFLFACNYEPYSSVTEMLLASFFASMLCPIYWGLIFLGIEKPATTICQAWLIIGTTIMVIVVGIDKIKSFIKR</sequence>
<dbReference type="EMBL" id="JACJKX010000003">
    <property type="protein sequence ID" value="MBM6928162.1"/>
    <property type="molecule type" value="Genomic_DNA"/>
</dbReference>
<dbReference type="PROSITE" id="PS51257">
    <property type="entry name" value="PROKAR_LIPOPROTEIN"/>
    <property type="match status" value="1"/>
</dbReference>
<keyword evidence="1" id="KW-1133">Transmembrane helix</keyword>
<name>A0ABS2GTV3_9BURK</name>
<dbReference type="Proteomes" id="UP000777002">
    <property type="component" value="Unassembled WGS sequence"/>
</dbReference>
<protein>
    <submittedName>
        <fullName evidence="2">Uncharacterized protein</fullName>
    </submittedName>
</protein>
<proteinExistence type="predicted"/>
<reference evidence="2 3" key="1">
    <citation type="journal article" date="2021" name="Sci. Rep.">
        <title>The distribution of antibiotic resistance genes in chicken gut microbiota commensals.</title>
        <authorList>
            <person name="Juricova H."/>
            <person name="Matiasovicova J."/>
            <person name="Kubasova T."/>
            <person name="Cejkova D."/>
            <person name="Rychlik I."/>
        </authorList>
    </citation>
    <scope>NUCLEOTIDE SEQUENCE [LARGE SCALE GENOMIC DNA]</scope>
    <source>
        <strain evidence="2 3">An562</strain>
    </source>
</reference>
<accession>A0ABS2GTV3</accession>
<keyword evidence="3" id="KW-1185">Reference proteome</keyword>
<feature type="transmembrane region" description="Helical" evidence="1">
    <location>
        <begin position="6"/>
        <end position="22"/>
    </location>
</feature>
<organism evidence="2 3">
    <name type="scientific">Parasutterella secunda</name>
    <dbReference type="NCBI Taxonomy" id="626947"/>
    <lineage>
        <taxon>Bacteria</taxon>
        <taxon>Pseudomonadati</taxon>
        <taxon>Pseudomonadota</taxon>
        <taxon>Betaproteobacteria</taxon>
        <taxon>Burkholderiales</taxon>
        <taxon>Sutterellaceae</taxon>
        <taxon>Parasutterella</taxon>
    </lineage>
</organism>
<evidence type="ECO:0000256" key="1">
    <source>
        <dbReference type="SAM" id="Phobius"/>
    </source>
</evidence>
<evidence type="ECO:0000313" key="2">
    <source>
        <dbReference type="EMBL" id="MBM6928162.1"/>
    </source>
</evidence>
<dbReference type="RefSeq" id="WP_205049763.1">
    <property type="nucleotide sequence ID" value="NZ_JACJKX010000003.1"/>
</dbReference>
<comment type="caution">
    <text evidence="2">The sequence shown here is derived from an EMBL/GenBank/DDBJ whole genome shotgun (WGS) entry which is preliminary data.</text>
</comment>
<gene>
    <name evidence="2" type="ORF">H5985_02615</name>
</gene>
<feature type="transmembrane region" description="Helical" evidence="1">
    <location>
        <begin position="34"/>
        <end position="53"/>
    </location>
</feature>
<feature type="transmembrane region" description="Helical" evidence="1">
    <location>
        <begin position="59"/>
        <end position="80"/>
    </location>
</feature>
<keyword evidence="1" id="KW-0472">Membrane</keyword>